<name>A0ABT0CA47_THEVL</name>
<proteinExistence type="predicted"/>
<evidence type="ECO:0000313" key="3">
    <source>
        <dbReference type="Proteomes" id="UP000830835"/>
    </source>
</evidence>
<feature type="region of interest" description="Disordered" evidence="1">
    <location>
        <begin position="153"/>
        <end position="174"/>
    </location>
</feature>
<protein>
    <submittedName>
        <fullName evidence="2">Late competence development ComFB family protein</fullName>
    </submittedName>
</protein>
<dbReference type="InterPro" id="IPR019657">
    <property type="entry name" value="ComFB"/>
</dbReference>
<accession>A0ABT0CA47</accession>
<organism evidence="2 3">
    <name type="scientific">Thermostichus vulcanus str. 'Rupite'</name>
    <dbReference type="NCBI Taxonomy" id="2813851"/>
    <lineage>
        <taxon>Bacteria</taxon>
        <taxon>Bacillati</taxon>
        <taxon>Cyanobacteriota</taxon>
        <taxon>Cyanophyceae</taxon>
        <taxon>Thermostichales</taxon>
        <taxon>Thermostichaceae</taxon>
        <taxon>Thermostichus</taxon>
    </lineage>
</organism>
<evidence type="ECO:0000256" key="1">
    <source>
        <dbReference type="SAM" id="MobiDB-lite"/>
    </source>
</evidence>
<gene>
    <name evidence="2" type="ORF">JX360_07000</name>
</gene>
<dbReference type="EMBL" id="JAFIRA010000013">
    <property type="protein sequence ID" value="MCJ2542655.1"/>
    <property type="molecule type" value="Genomic_DNA"/>
</dbReference>
<comment type="caution">
    <text evidence="2">The sequence shown here is derived from an EMBL/GenBank/DDBJ whole genome shotgun (WGS) entry which is preliminary data.</text>
</comment>
<evidence type="ECO:0000313" key="2">
    <source>
        <dbReference type="EMBL" id="MCJ2542655.1"/>
    </source>
</evidence>
<sequence>MYSRTSQGGVSPSPQPTRPLVNVLEEMVMQEVTRQLGRLPDSQKDKIDAVDVAGYVLNRMQPMYATNRNGWSFQREKALVRASQDIARLVTQGIEAVKRSPNRQRSPLPQTLKSEAVLNQIRELLSRPDLDWSNVMSALIELKAAADRANALSAGIPQTRPQPTDPPRDAWGYR</sequence>
<dbReference type="Pfam" id="PF10719">
    <property type="entry name" value="ComFB"/>
    <property type="match status" value="1"/>
</dbReference>
<dbReference type="RefSeq" id="WP_244349927.1">
    <property type="nucleotide sequence ID" value="NZ_JAFIRA010000013.1"/>
</dbReference>
<reference evidence="2" key="1">
    <citation type="submission" date="2021-02" db="EMBL/GenBank/DDBJ databases">
        <title>The CRISPR/cas machinery reduction and long-range gene transfer in the hot spring cyanobacterium Synechococcus.</title>
        <authorList>
            <person name="Dvorak P."/>
            <person name="Jahodarova E."/>
            <person name="Hasler P."/>
            <person name="Poulickova A."/>
        </authorList>
    </citation>
    <scope>NUCLEOTIDE SEQUENCE</scope>
    <source>
        <strain evidence="2">Rupite</strain>
    </source>
</reference>
<dbReference type="Proteomes" id="UP000830835">
    <property type="component" value="Unassembled WGS sequence"/>
</dbReference>
<keyword evidence="3" id="KW-1185">Reference proteome</keyword>